<feature type="region of interest" description="Disordered" evidence="4">
    <location>
        <begin position="217"/>
        <end position="238"/>
    </location>
</feature>
<dbReference type="GO" id="GO:0003690">
    <property type="term" value="F:double-stranded DNA binding"/>
    <property type="evidence" value="ECO:0007669"/>
    <property type="project" value="TreeGrafter"/>
</dbReference>
<reference evidence="5 6" key="1">
    <citation type="submission" date="2016-04" db="EMBL/GenBank/DDBJ databases">
        <title>Complete Genome Sequence of Halotalea alkalilenta IHB B 13600.</title>
        <authorList>
            <person name="Swarnkar M.K."/>
            <person name="Sharma A."/>
            <person name="Kaushal K."/>
            <person name="Soni R."/>
            <person name="Rana S."/>
            <person name="Singh A.K."/>
            <person name="Gulati A."/>
        </authorList>
    </citation>
    <scope>NUCLEOTIDE SEQUENCE [LARGE SCALE GENOMIC DNA]</scope>
    <source>
        <strain evidence="5 6">IHB B 13600</strain>
    </source>
</reference>
<organism evidence="5 6">
    <name type="scientific">Halotalea alkalilenta</name>
    <dbReference type="NCBI Taxonomy" id="376489"/>
    <lineage>
        <taxon>Bacteria</taxon>
        <taxon>Pseudomonadati</taxon>
        <taxon>Pseudomonadota</taxon>
        <taxon>Gammaproteobacteria</taxon>
        <taxon>Oceanospirillales</taxon>
        <taxon>Halomonadaceae</taxon>
        <taxon>Halotalea</taxon>
    </lineage>
</organism>
<evidence type="ECO:0000256" key="1">
    <source>
        <dbReference type="ARBA" id="ARBA00004453"/>
    </source>
</evidence>
<evidence type="ECO:0000313" key="5">
    <source>
        <dbReference type="EMBL" id="ANF56536.1"/>
    </source>
</evidence>
<comment type="similarity">
    <text evidence="2">Belongs to the YejK family.</text>
</comment>
<dbReference type="GO" id="GO:0003727">
    <property type="term" value="F:single-stranded RNA binding"/>
    <property type="evidence" value="ECO:0007669"/>
    <property type="project" value="TreeGrafter"/>
</dbReference>
<evidence type="ECO:0000256" key="4">
    <source>
        <dbReference type="SAM" id="MobiDB-lite"/>
    </source>
</evidence>
<proteinExistence type="inferred from homology"/>
<dbReference type="GO" id="GO:0043590">
    <property type="term" value="C:bacterial nucleoid"/>
    <property type="evidence" value="ECO:0007669"/>
    <property type="project" value="TreeGrafter"/>
</dbReference>
<gene>
    <name evidence="5" type="ORF">A5892_02835</name>
</gene>
<dbReference type="PANTHER" id="PTHR38772">
    <property type="match status" value="1"/>
</dbReference>
<name>A0A172YBP0_9GAMM</name>
<dbReference type="EMBL" id="CP015243">
    <property type="protein sequence ID" value="ANF56536.1"/>
    <property type="molecule type" value="Genomic_DNA"/>
</dbReference>
<dbReference type="STRING" id="376489.A5892_02835"/>
<dbReference type="PANTHER" id="PTHR38772:SF1">
    <property type="entry name" value="NUCLEOID-ASSOCIATED PROTEIN YEJK"/>
    <property type="match status" value="1"/>
</dbReference>
<evidence type="ECO:0000313" key="6">
    <source>
        <dbReference type="Proteomes" id="UP000077875"/>
    </source>
</evidence>
<dbReference type="Proteomes" id="UP000077875">
    <property type="component" value="Chromosome"/>
</dbReference>
<evidence type="ECO:0000256" key="2">
    <source>
        <dbReference type="ARBA" id="ARBA00009035"/>
    </source>
</evidence>
<dbReference type="InterPro" id="IPR007358">
    <property type="entry name" value="Nucleoid_associated_NdpA"/>
</dbReference>
<evidence type="ECO:0008006" key="7">
    <source>
        <dbReference type="Google" id="ProtNLM"/>
    </source>
</evidence>
<accession>A0A172YBP0</accession>
<comment type="subcellular location">
    <subcellularLocation>
        <location evidence="1">Cytoplasm</location>
        <location evidence="1">Nucleoid</location>
    </subcellularLocation>
</comment>
<dbReference type="AlphaFoldDB" id="A0A172YBP0"/>
<keyword evidence="3" id="KW-0963">Cytoplasm</keyword>
<keyword evidence="6" id="KW-1185">Reference proteome</keyword>
<dbReference type="KEGG" id="haa:A5892_02835"/>
<sequence length="334" mass="37398">MSIIHCILHRFAREPDGVTQRLNLSERSLSENEASAGLLDTLSARFNGKPRLWGGFAAEGEEHAFAVQLGAYLGGELDFVAFSRQAAERLASLMRASEQPRDGQLVMLHTKRGEVEQLWIALLPEGETLGVDEQGELVARRTLNFNAFDLAARVELHEWRAGETRRYLSVVKRRGLKREADDFSRWLGLVEPVDGAETTRALLEAFEGYAVDEGWSAEQRRDKREQLTDQLGEHASRGERAPLETLAAALDDARPEAFVDYLSRGDHAIEHDVPTDRRTLGSFRRYTGRAGGLSISFDTTLLGSQVEYDAGGERLIIRGLPKKLKEQLERRDGE</sequence>
<evidence type="ECO:0000256" key="3">
    <source>
        <dbReference type="ARBA" id="ARBA00022490"/>
    </source>
</evidence>
<dbReference type="Pfam" id="PF04245">
    <property type="entry name" value="NA37"/>
    <property type="match status" value="1"/>
</dbReference>
<feature type="compositionally biased region" description="Basic and acidic residues" evidence="4">
    <location>
        <begin position="218"/>
        <end position="238"/>
    </location>
</feature>
<dbReference type="RefSeq" id="WP_064121513.1">
    <property type="nucleotide sequence ID" value="NZ_CP015243.1"/>
</dbReference>
<protein>
    <recommendedName>
        <fullName evidence="7">Nucleoid-associated protein YejK</fullName>
    </recommendedName>
</protein>